<gene>
    <name evidence="1" type="ORF">KUF71_001855</name>
</gene>
<proteinExistence type="predicted"/>
<reference evidence="1" key="2">
    <citation type="journal article" date="2023" name="BMC Genomics">
        <title>Pest status, molecular evolution, and epigenetic factors derived from the genome assembly of Frankliniella fusca, a thysanopteran phytovirus vector.</title>
        <authorList>
            <person name="Catto M.A."/>
            <person name="Labadie P.E."/>
            <person name="Jacobson A.L."/>
            <person name="Kennedy G.G."/>
            <person name="Srinivasan R."/>
            <person name="Hunt B.G."/>
        </authorList>
    </citation>
    <scope>NUCLEOTIDE SEQUENCE</scope>
    <source>
        <strain evidence="1">PL_HMW_Pooled</strain>
    </source>
</reference>
<protein>
    <submittedName>
        <fullName evidence="1">Minor capsid protein L2</fullName>
    </submittedName>
</protein>
<dbReference type="EMBL" id="JAHWGI010001147">
    <property type="protein sequence ID" value="KAK3923447.1"/>
    <property type="molecule type" value="Genomic_DNA"/>
</dbReference>
<evidence type="ECO:0000313" key="1">
    <source>
        <dbReference type="EMBL" id="KAK3923447.1"/>
    </source>
</evidence>
<dbReference type="Proteomes" id="UP001219518">
    <property type="component" value="Unassembled WGS sequence"/>
</dbReference>
<dbReference type="AlphaFoldDB" id="A0AAE1HLA7"/>
<dbReference type="PANTHER" id="PTHR46601:SF1">
    <property type="entry name" value="ADF-H DOMAIN-CONTAINING PROTEIN"/>
    <property type="match status" value="1"/>
</dbReference>
<name>A0AAE1HLA7_9NEOP</name>
<keyword evidence="2" id="KW-1185">Reference proteome</keyword>
<reference evidence="1" key="1">
    <citation type="submission" date="2021-07" db="EMBL/GenBank/DDBJ databases">
        <authorList>
            <person name="Catto M.A."/>
            <person name="Jacobson A."/>
            <person name="Kennedy G."/>
            <person name="Labadie P."/>
            <person name="Hunt B.G."/>
            <person name="Srinivasan R."/>
        </authorList>
    </citation>
    <scope>NUCLEOTIDE SEQUENCE</scope>
    <source>
        <strain evidence="1">PL_HMW_Pooled</strain>
        <tissue evidence="1">Head</tissue>
    </source>
</reference>
<organism evidence="1 2">
    <name type="scientific">Frankliniella fusca</name>
    <dbReference type="NCBI Taxonomy" id="407009"/>
    <lineage>
        <taxon>Eukaryota</taxon>
        <taxon>Metazoa</taxon>
        <taxon>Ecdysozoa</taxon>
        <taxon>Arthropoda</taxon>
        <taxon>Hexapoda</taxon>
        <taxon>Insecta</taxon>
        <taxon>Pterygota</taxon>
        <taxon>Neoptera</taxon>
        <taxon>Paraneoptera</taxon>
        <taxon>Thysanoptera</taxon>
        <taxon>Terebrantia</taxon>
        <taxon>Thripoidea</taxon>
        <taxon>Thripidae</taxon>
        <taxon>Frankliniella</taxon>
    </lineage>
</organism>
<sequence length="726" mass="81041">MFSDNEWSEDPFVDVQGPPAVTVDQVPAVPASPTLCASMVTETSFIPCSSSFEAIQEAVCNTPEVTSSADKSPFIIQIVSSQDVGSELSSVSTFPLHMNLEQISGSLSLCAPTVTETSSIPCPSALEAIREAVFKTPEATTLSADASPTVTASFQAVGPELKSASASPQVTVLERSRSTILSSDNVSSPSAGGTDDTSFSSTGSVSLAIVNKFLVHSQEKPILKRDLKREVSSRPVKLKKLTDTVKTVLEKVCEEPIPENTDLQEIIDQLKKKFQSCTTRQEKVNVISVLPRSWSVAKVVREFEVTTKFVRNVKEMVEKDGILPTISKRPPRSGLEEDILKQVQLFYDEDEVQKRLLLCNLKEAHIYFQEKNPDMKISFSKFAQLRPRYCVLAGSPGTHIVCVCQQHENIKLMLDALKLRQFEVSGENLKTYKECLNLIRCVPPTESCVFGSCSDCPGLEPMQEILEVHMDAEMMEDVTYNSWMKSAANLKQSLRAKRKYLQETKKNLKVGEAVVLMDFAENYSMLMQEEVQGYHWTNDQATIHPYVIYYRDDAEAELKHLNFVVISDTKKTQRPIYLLTVSQYRNKFGFANLACHQEDFNLEAEWNFFETAHGKSPCDGIGGTVKRSAARASIQGVKIRSAQELSAWAENKWKEDTAVSEESAIERKTKIHIKFVTDLEVQETISQLSHRLSKAVAIPNTFQIHHALPISSNVIRGIMELFLRLL</sequence>
<dbReference type="PANTHER" id="PTHR46601">
    <property type="entry name" value="ULP_PROTEASE DOMAIN-CONTAINING PROTEIN"/>
    <property type="match status" value="1"/>
</dbReference>
<accession>A0AAE1HLA7</accession>
<evidence type="ECO:0000313" key="2">
    <source>
        <dbReference type="Proteomes" id="UP001219518"/>
    </source>
</evidence>
<comment type="caution">
    <text evidence="1">The sequence shown here is derived from an EMBL/GenBank/DDBJ whole genome shotgun (WGS) entry which is preliminary data.</text>
</comment>